<dbReference type="Pfam" id="PF00535">
    <property type="entry name" value="Glycos_transf_2"/>
    <property type="match status" value="1"/>
</dbReference>
<comment type="similarity">
    <text evidence="3 13">Belongs to the glycosyltransferase 2 family. GalNAc-T subfamily.</text>
</comment>
<dbReference type="InterPro" id="IPR000772">
    <property type="entry name" value="Ricin_B_lectin"/>
</dbReference>
<organism evidence="15 16">
    <name type="scientific">Orchesella cincta</name>
    <name type="common">Springtail</name>
    <name type="synonym">Podura cincta</name>
    <dbReference type="NCBI Taxonomy" id="48709"/>
    <lineage>
        <taxon>Eukaryota</taxon>
        <taxon>Metazoa</taxon>
        <taxon>Ecdysozoa</taxon>
        <taxon>Arthropoda</taxon>
        <taxon>Hexapoda</taxon>
        <taxon>Collembola</taxon>
        <taxon>Entomobryomorpha</taxon>
        <taxon>Entomobryoidea</taxon>
        <taxon>Orchesellidae</taxon>
        <taxon>Orchesellinae</taxon>
        <taxon>Orchesella</taxon>
    </lineage>
</organism>
<dbReference type="Pfam" id="PF00652">
    <property type="entry name" value="Ricin_B_lectin"/>
    <property type="match status" value="1"/>
</dbReference>
<evidence type="ECO:0000256" key="9">
    <source>
        <dbReference type="ARBA" id="ARBA00023136"/>
    </source>
</evidence>
<comment type="caution">
    <text evidence="15">The sequence shown here is derived from an EMBL/GenBank/DDBJ whole genome shotgun (WGS) entry which is preliminary data.</text>
</comment>
<keyword evidence="13 15" id="KW-0808">Transferase</keyword>
<feature type="transmembrane region" description="Helical" evidence="13">
    <location>
        <begin position="16"/>
        <end position="34"/>
    </location>
</feature>
<dbReference type="EC" id="2.4.1.-" evidence="13"/>
<dbReference type="STRING" id="48709.A0A1D2M6V6"/>
<evidence type="ECO:0000256" key="13">
    <source>
        <dbReference type="RuleBase" id="RU361242"/>
    </source>
</evidence>
<dbReference type="Gene3D" id="2.80.10.50">
    <property type="match status" value="1"/>
</dbReference>
<evidence type="ECO:0000256" key="4">
    <source>
        <dbReference type="ARBA" id="ARBA00022692"/>
    </source>
</evidence>
<keyword evidence="9 13" id="KW-0472">Membrane</keyword>
<dbReference type="Proteomes" id="UP000094527">
    <property type="component" value="Unassembled WGS sequence"/>
</dbReference>
<comment type="subcellular location">
    <subcellularLocation>
        <location evidence="2 13">Golgi apparatus membrane</location>
        <topology evidence="2 13">Single-pass type II membrane protein</topology>
    </subcellularLocation>
</comment>
<proteinExistence type="inferred from homology"/>
<dbReference type="InterPro" id="IPR045885">
    <property type="entry name" value="GalNAc-T"/>
</dbReference>
<evidence type="ECO:0000256" key="11">
    <source>
        <dbReference type="ARBA" id="ARBA00023180"/>
    </source>
</evidence>
<protein>
    <recommendedName>
        <fullName evidence="13">Polypeptide N-acetylgalactosaminyltransferase</fullName>
        <ecNumber evidence="13">2.4.1.-</ecNumber>
    </recommendedName>
    <alternativeName>
        <fullName evidence="13">Protein-UDP acetylgalactosaminyltransferase</fullName>
    </alternativeName>
</protein>
<dbReference type="PANTHER" id="PTHR11675">
    <property type="entry name" value="N-ACETYLGALACTOSAMINYLTRANSFERASE"/>
    <property type="match status" value="1"/>
</dbReference>
<name>A0A1D2M6V6_ORCCI</name>
<keyword evidence="10 13" id="KW-1015">Disulfide bond</keyword>
<dbReference type="SUPFAM" id="SSF50370">
    <property type="entry name" value="Ricin B-like lectins"/>
    <property type="match status" value="1"/>
</dbReference>
<gene>
    <name evidence="15" type="ORF">Ocin01_18029</name>
</gene>
<dbReference type="OMA" id="DLKFHPD"/>
<dbReference type="EMBL" id="LJIJ01003340">
    <property type="protein sequence ID" value="ODM88654.1"/>
    <property type="molecule type" value="Genomic_DNA"/>
</dbReference>
<dbReference type="SUPFAM" id="SSF53448">
    <property type="entry name" value="Nucleotide-diphospho-sugar transferases"/>
    <property type="match status" value="1"/>
</dbReference>
<dbReference type="InterPro" id="IPR029044">
    <property type="entry name" value="Nucleotide-diphossugar_trans"/>
</dbReference>
<dbReference type="AlphaFoldDB" id="A0A1D2M6V6"/>
<keyword evidence="16" id="KW-1185">Reference proteome</keyword>
<accession>A0A1D2M6V6</accession>
<keyword evidence="12 13" id="KW-0464">Manganese</keyword>
<dbReference type="Gene3D" id="3.90.550.10">
    <property type="entry name" value="Spore Coat Polysaccharide Biosynthesis Protein SpsA, Chain A"/>
    <property type="match status" value="1"/>
</dbReference>
<evidence type="ECO:0000256" key="3">
    <source>
        <dbReference type="ARBA" id="ARBA00005680"/>
    </source>
</evidence>
<evidence type="ECO:0000256" key="1">
    <source>
        <dbReference type="ARBA" id="ARBA00001936"/>
    </source>
</evidence>
<evidence type="ECO:0000256" key="10">
    <source>
        <dbReference type="ARBA" id="ARBA00023157"/>
    </source>
</evidence>
<dbReference type="PANTHER" id="PTHR11675:SF43">
    <property type="entry name" value="POLYPEPTIDE N-ACETYLGALACTOSAMINYLTRANSFERASE 1"/>
    <property type="match status" value="1"/>
</dbReference>
<keyword evidence="5 13" id="KW-0430">Lectin</keyword>
<dbReference type="PROSITE" id="PS50231">
    <property type="entry name" value="RICIN_B_LECTIN"/>
    <property type="match status" value="1"/>
</dbReference>
<evidence type="ECO:0000256" key="5">
    <source>
        <dbReference type="ARBA" id="ARBA00022734"/>
    </source>
</evidence>
<keyword evidence="4 13" id="KW-0812">Transmembrane</keyword>
<evidence type="ECO:0000256" key="8">
    <source>
        <dbReference type="ARBA" id="ARBA00023034"/>
    </source>
</evidence>
<evidence type="ECO:0000256" key="12">
    <source>
        <dbReference type="ARBA" id="ARBA00023211"/>
    </source>
</evidence>
<dbReference type="GO" id="GO:0000139">
    <property type="term" value="C:Golgi membrane"/>
    <property type="evidence" value="ECO:0007669"/>
    <property type="project" value="UniProtKB-SubCell"/>
</dbReference>
<keyword evidence="6" id="KW-0735">Signal-anchor</keyword>
<dbReference type="UniPathway" id="UPA00378"/>
<comment type="cofactor">
    <cofactor evidence="1 13">
        <name>Mn(2+)</name>
        <dbReference type="ChEBI" id="CHEBI:29035"/>
    </cofactor>
</comment>
<evidence type="ECO:0000256" key="6">
    <source>
        <dbReference type="ARBA" id="ARBA00022968"/>
    </source>
</evidence>
<keyword evidence="7 13" id="KW-1133">Transmembrane helix</keyword>
<evidence type="ECO:0000256" key="2">
    <source>
        <dbReference type="ARBA" id="ARBA00004323"/>
    </source>
</evidence>
<dbReference type="GO" id="GO:0004653">
    <property type="term" value="F:polypeptide N-acetylgalactosaminyltransferase activity"/>
    <property type="evidence" value="ECO:0007669"/>
    <property type="project" value="TreeGrafter"/>
</dbReference>
<feature type="domain" description="Ricin B lectin" evidence="14">
    <location>
        <begin position="519"/>
        <end position="642"/>
    </location>
</feature>
<dbReference type="SMART" id="SM00458">
    <property type="entry name" value="RICIN"/>
    <property type="match status" value="1"/>
</dbReference>
<evidence type="ECO:0000313" key="15">
    <source>
        <dbReference type="EMBL" id="ODM88654.1"/>
    </source>
</evidence>
<dbReference type="FunFam" id="3.90.550.10:FF:000053">
    <property type="entry name" value="Polypeptide N-acetylgalactosaminyltransferase"/>
    <property type="match status" value="1"/>
</dbReference>
<keyword evidence="8 13" id="KW-0333">Golgi apparatus</keyword>
<dbReference type="GO" id="GO:0006493">
    <property type="term" value="P:protein O-linked glycosylation"/>
    <property type="evidence" value="ECO:0007669"/>
    <property type="project" value="TreeGrafter"/>
</dbReference>
<dbReference type="InterPro" id="IPR035992">
    <property type="entry name" value="Ricin_B-like_lectins"/>
</dbReference>
<comment type="pathway">
    <text evidence="13">Protein modification; protein glycosylation.</text>
</comment>
<evidence type="ECO:0000313" key="16">
    <source>
        <dbReference type="Proteomes" id="UP000094527"/>
    </source>
</evidence>
<evidence type="ECO:0000256" key="7">
    <source>
        <dbReference type="ARBA" id="ARBA00022989"/>
    </source>
</evidence>
<reference evidence="15 16" key="1">
    <citation type="journal article" date="2016" name="Genome Biol. Evol.">
        <title>Gene Family Evolution Reflects Adaptation to Soil Environmental Stressors in the Genome of the Collembolan Orchesella cincta.</title>
        <authorList>
            <person name="Faddeeva-Vakhrusheva A."/>
            <person name="Derks M.F."/>
            <person name="Anvar S.Y."/>
            <person name="Agamennone V."/>
            <person name="Suring W."/>
            <person name="Smit S."/>
            <person name="van Straalen N.M."/>
            <person name="Roelofs D."/>
        </authorList>
    </citation>
    <scope>NUCLEOTIDE SEQUENCE [LARGE SCALE GENOMIC DNA]</scope>
    <source>
        <tissue evidence="15">Mixed pool</tissue>
    </source>
</reference>
<keyword evidence="11" id="KW-0325">Glycoprotein</keyword>
<dbReference type="OrthoDB" id="416652at2759"/>
<dbReference type="InterPro" id="IPR001173">
    <property type="entry name" value="Glyco_trans_2-like"/>
</dbReference>
<keyword evidence="13" id="KW-0328">Glycosyltransferase</keyword>
<dbReference type="GO" id="GO:0030246">
    <property type="term" value="F:carbohydrate binding"/>
    <property type="evidence" value="ECO:0007669"/>
    <property type="project" value="UniProtKB-KW"/>
</dbReference>
<evidence type="ECO:0000259" key="14">
    <source>
        <dbReference type="SMART" id="SM00458"/>
    </source>
</evidence>
<dbReference type="CDD" id="cd02510">
    <property type="entry name" value="pp-GalNAc-T"/>
    <property type="match status" value="1"/>
</dbReference>
<sequence length="653" mass="75522">MLNSCFAFIARRRRLFLLKLLAIFCFVMTLLLWSKSQVKPETSTVVEGSEKLVGIKMERTDQLKAPYHNKLKVTEKGSPNLSNGYNAAEDTELRRKVLLENTDEFLEPVLKEVKYVEIDLTDRMTNSYDDYDDEIEDDIKRVKPGLGDKGKKATVPSYQKAVADNIMKKEAFNRLLSEMISPNRSVPDTREAACKNEVYDQDLPTMSVIIIYTNEAFTSLVRTLHSVINRTPSKFLREIVLVDDFSDHRDLKGKLERYIAKKFPAGKIRLIKLSKRSGLIRARMIGAHVAVGDVLLFLDAHCETIDQWAEPLLQRIKEDRTAVVCPIIDVIDDKTMEYYHGNGEFFQIGGFTWSGHFTWINIPSYEAERKKHHHSPTRSPTMAGGLFGIDRKYFWEIGSYDSDMQLWGGENLEMSFRIWQCGGSVEIIPCSRVGHIFRDFHPYSFPNNVDSHGLNTARLAEAWMDDFKELFYSHRKELKTASWGDVAKRLAFRKRKNCKSFKWFLDNIYKEKFQMTFDSKLYGQVKNPDSNQCLDNMQHSESDEYSLELYPCHTQLYPSQLFLLSNKGELRREAECASLGNDDKVQMVQCEHLHAKDVWDYRDGQLYNMRSEKCLTVKVVDGKSHIVLETCGGTPNQQWEFDAHKDKDEDNEV</sequence>